<dbReference type="Proteomes" id="UP001159371">
    <property type="component" value="Unassembled WGS sequence"/>
</dbReference>
<dbReference type="Gene3D" id="3.40.50.300">
    <property type="entry name" value="P-loop containing nucleotide triphosphate hydrolases"/>
    <property type="match status" value="2"/>
</dbReference>
<organism evidence="2 3">
    <name type="scientific">Umezakia ovalisporum FSS-43</name>
    <dbReference type="NCBI Taxonomy" id="2740520"/>
    <lineage>
        <taxon>Bacteria</taxon>
        <taxon>Bacillati</taxon>
        <taxon>Cyanobacteriota</taxon>
        <taxon>Cyanophyceae</taxon>
        <taxon>Nostocales</taxon>
        <taxon>Nodulariaceae</taxon>
        <taxon>Umezakia</taxon>
    </lineage>
</organism>
<dbReference type="InterPro" id="IPR038472">
    <property type="entry name" value="DndE_sf"/>
</dbReference>
<dbReference type="EMBL" id="JANQDO010000033">
    <property type="protein sequence ID" value="MDH6056129.1"/>
    <property type="molecule type" value="Genomic_DNA"/>
</dbReference>
<dbReference type="InterPro" id="IPR051162">
    <property type="entry name" value="T4SS_component"/>
</dbReference>
<protein>
    <submittedName>
        <fullName evidence="2">DUF853 family protein</fullName>
    </submittedName>
</protein>
<evidence type="ECO:0000313" key="2">
    <source>
        <dbReference type="EMBL" id="MDH6056129.1"/>
    </source>
</evidence>
<keyword evidence="3" id="KW-1185">Reference proteome</keyword>
<dbReference type="PANTHER" id="PTHR30121:SF6">
    <property type="entry name" value="SLR6007 PROTEIN"/>
    <property type="match status" value="1"/>
</dbReference>
<reference evidence="2 3" key="1">
    <citation type="journal article" date="2023" name="J. Phycol.">
        <title>Chrysosporum ovalisporum is synonymous with the true-branching cyanobacterium Umezakia natans (Nostocales/Aphanizomenonaceae).</title>
        <authorList>
            <person name="McGregor G.B."/>
            <person name="Sendall B.C."/>
            <person name="Niiyama Y."/>
            <person name="Tuji A."/>
            <person name="Willis A."/>
        </authorList>
    </citation>
    <scope>NUCLEOTIDE SEQUENCE [LARGE SCALE GENOMIC DNA]</scope>
    <source>
        <strain evidence="2 3">FSS-43</strain>
    </source>
</reference>
<dbReference type="Pfam" id="PF05872">
    <property type="entry name" value="HerA_C"/>
    <property type="match status" value="1"/>
</dbReference>
<dbReference type="InterPro" id="IPR027417">
    <property type="entry name" value="P-loop_NTPase"/>
</dbReference>
<evidence type="ECO:0000313" key="3">
    <source>
        <dbReference type="Proteomes" id="UP001159371"/>
    </source>
</evidence>
<sequence length="524" mass="59162">MLINLKTSEANKAVVSDLTRKFFPTGGPENVVSRIAFAYSLSRGVKLNPNTDLRDSKGKEYKEDILFGGYRDYYVALVCQHYGLHKTDRDIPKYIKLHVDDGLERMNRLFADNRTYTGLDFLIEHLERGVEALDEAGDVLAPVRNVHQPVRKGHFSGPVKLHFGQTADGQPVAATLNNKHRFNNAHIAVAGNSGTGKTQFALDLLRQFTEATQGGVNFLYLDFKGLRDDDVRQMQPFFERTNCTFVNAPEVPFPLNPLSFIDTVNEKNRLMGINKFVDILVSYAPRMGSIQRQLLKDATREAFASQRAGEHPSLSDVADRLFEVTGQRPDTLTELMSNLSEYKLFEARTDPKASFLNRNVYLSLSGGLDRTIRFTATFLVINYVYNTFMNLENAPVDGDLQALRYVLLIDEAHVLFKDRKNQEILENILREIRSKGVAVVLLSQGIEEFAQPTFDFSSLCDTSILLDIKNKDLRQMARFLGLSGRAETALARNMERIQKGQAVSNLKEGVKKGELFEVGQFWKS</sequence>
<gene>
    <name evidence="2" type="ORF">NWP19_04850</name>
</gene>
<comment type="caution">
    <text evidence="2">The sequence shown here is derived from an EMBL/GenBank/DDBJ whole genome shotgun (WGS) entry which is preliminary data.</text>
</comment>
<dbReference type="SUPFAM" id="SSF52540">
    <property type="entry name" value="P-loop containing nucleoside triphosphate hydrolases"/>
    <property type="match status" value="1"/>
</dbReference>
<dbReference type="Pfam" id="PF08870">
    <property type="entry name" value="DndE"/>
    <property type="match status" value="1"/>
</dbReference>
<evidence type="ECO:0000259" key="1">
    <source>
        <dbReference type="Pfam" id="PF05872"/>
    </source>
</evidence>
<accession>A0ABT6K193</accession>
<feature type="domain" description="Helicase HerA-like C-terminal" evidence="1">
    <location>
        <begin position="392"/>
        <end position="444"/>
    </location>
</feature>
<dbReference type="InterPro" id="IPR033186">
    <property type="entry name" value="HerA_C"/>
</dbReference>
<dbReference type="InterPro" id="IPR014969">
    <property type="entry name" value="DNA_S_DndE"/>
</dbReference>
<proteinExistence type="predicted"/>
<dbReference type="PANTHER" id="PTHR30121">
    <property type="entry name" value="UNCHARACTERIZED PROTEIN YJGR-RELATED"/>
    <property type="match status" value="1"/>
</dbReference>
<dbReference type="RefSeq" id="WP_280656560.1">
    <property type="nucleotide sequence ID" value="NZ_JANQDO010000033.1"/>
</dbReference>
<name>A0ABT6K193_9CYAN</name>
<dbReference type="Gene3D" id="1.10.1220.160">
    <property type="entry name" value="DNA sulphur modification protein DndE"/>
    <property type="match status" value="1"/>
</dbReference>